<accession>A0A6N9U1X8</accession>
<evidence type="ECO:0008006" key="3">
    <source>
        <dbReference type="Google" id="ProtNLM"/>
    </source>
</evidence>
<dbReference type="RefSeq" id="WP_164346596.1">
    <property type="nucleotide sequence ID" value="NZ_JAAGLQ010000439.1"/>
</dbReference>
<comment type="caution">
    <text evidence="1">The sequence shown here is derived from an EMBL/GenBank/DDBJ whole genome shotgun (WGS) entry which is preliminary data.</text>
</comment>
<gene>
    <name evidence="1" type="ORF">G3I29_20340</name>
</gene>
<reference evidence="1 2" key="1">
    <citation type="submission" date="2020-01" db="EMBL/GenBank/DDBJ databases">
        <title>Insect and environment-associated Actinomycetes.</title>
        <authorList>
            <person name="Currrie C."/>
            <person name="Chevrette M."/>
            <person name="Carlson C."/>
            <person name="Stubbendieck R."/>
            <person name="Wendt-Pienkowski E."/>
        </authorList>
    </citation>
    <scope>NUCLEOTIDE SEQUENCE [LARGE SCALE GENOMIC DNA]</scope>
    <source>
        <strain evidence="1 2">SID11342</strain>
    </source>
</reference>
<evidence type="ECO:0000313" key="2">
    <source>
        <dbReference type="Proteomes" id="UP000471293"/>
    </source>
</evidence>
<dbReference type="SUPFAM" id="SSF69318">
    <property type="entry name" value="Integrin alpha N-terminal domain"/>
    <property type="match status" value="1"/>
</dbReference>
<dbReference type="EMBL" id="JAAGLQ010000439">
    <property type="protein sequence ID" value="NEA17814.1"/>
    <property type="molecule type" value="Genomic_DNA"/>
</dbReference>
<sequence length="457" mass="48696">MTLTVRVGGESVTEPSPQAHFVVLKEGSDESVMDVATAVTPGTVATLRVPRDLLTDGEGYRWRARLESAGGSSEWTGSCGFRMDLTRPAAPEIAFTDADTYPQGAPPGTVRHLRFTLPEGTEASRICFAPLGQPLVCGADDGVPVGEDGTASTTFITPEATGPGRLSARAVDRAGNVSDIADAEYWVTYPVAEQFGDYNSDGHPDLLGVATDGTLTLRPGLPGGGYGGGQMADRRDWSNATVARAGWMVNRYGPEQSNDVRNDIVALREGKLFAYPGDGEGGFGAAVEIRGYDWSGVTEIAVNDAQTTLPMLLAKEGDRLLLFEVNNAGELRVGSPSVLAVSGWSTKSARFAAPESWGLPSVWARDVKKGTLELIPIEYGSSQLWDLGTPVPVATTGWNDRQRPYAEIVGDVDGDGRSDIVSSDRRGALWMHPMEQDGTLGDPVMLQARGWRGVAFF</sequence>
<proteinExistence type="predicted"/>
<dbReference type="AlphaFoldDB" id="A0A6N9U1X8"/>
<dbReference type="InterPro" id="IPR028994">
    <property type="entry name" value="Integrin_alpha_N"/>
</dbReference>
<protein>
    <recommendedName>
        <fullName evidence="3">VCBS repeat-containing protein</fullName>
    </recommendedName>
</protein>
<organism evidence="1 2">
    <name type="scientific">Streptomyces halstedii</name>
    <dbReference type="NCBI Taxonomy" id="1944"/>
    <lineage>
        <taxon>Bacteria</taxon>
        <taxon>Bacillati</taxon>
        <taxon>Actinomycetota</taxon>
        <taxon>Actinomycetes</taxon>
        <taxon>Kitasatosporales</taxon>
        <taxon>Streptomycetaceae</taxon>
        <taxon>Streptomyces</taxon>
    </lineage>
</organism>
<evidence type="ECO:0000313" key="1">
    <source>
        <dbReference type="EMBL" id="NEA17814.1"/>
    </source>
</evidence>
<name>A0A6N9U1X8_STRHA</name>
<dbReference type="Proteomes" id="UP000471293">
    <property type="component" value="Unassembled WGS sequence"/>
</dbReference>